<protein>
    <submittedName>
        <fullName evidence="2">Uncharacterized protein</fullName>
    </submittedName>
</protein>
<dbReference type="HOGENOM" id="CLU_2447430_0_0_1"/>
<dbReference type="GeneID" id="17251106"/>
<evidence type="ECO:0000256" key="1">
    <source>
        <dbReference type="SAM" id="MobiDB-lite"/>
    </source>
</evidence>
<dbReference type="KEGG" id="ehx:EMIHUDRAFT_220402"/>
<feature type="region of interest" description="Disordered" evidence="1">
    <location>
        <begin position="68"/>
        <end position="90"/>
    </location>
</feature>
<evidence type="ECO:0000313" key="3">
    <source>
        <dbReference type="Proteomes" id="UP000013827"/>
    </source>
</evidence>
<keyword evidence="3" id="KW-1185">Reference proteome</keyword>
<reference evidence="2" key="2">
    <citation type="submission" date="2024-10" db="UniProtKB">
        <authorList>
            <consortium name="EnsemblProtists"/>
        </authorList>
    </citation>
    <scope>IDENTIFICATION</scope>
</reference>
<dbReference type="EnsemblProtists" id="EOD04961">
    <property type="protein sequence ID" value="EOD04961"/>
    <property type="gene ID" value="EMIHUDRAFT_220402"/>
</dbReference>
<dbReference type="InterPro" id="IPR054220">
    <property type="entry name" value="DUF6940"/>
</dbReference>
<dbReference type="RefSeq" id="XP_005757390.1">
    <property type="nucleotide sequence ID" value="XM_005757333.1"/>
</dbReference>
<dbReference type="PaxDb" id="2903-EOD04961"/>
<dbReference type="Proteomes" id="UP000013827">
    <property type="component" value="Unassembled WGS sequence"/>
</dbReference>
<evidence type="ECO:0000313" key="2">
    <source>
        <dbReference type="EnsemblProtists" id="EOD04961"/>
    </source>
</evidence>
<sequence>GQPQQLDANTHLGAFAEGAPAATRDALWRAVGKAAREAAAKSEPTWISTEGTGVPWLHVRFDRRPKYFHHEPFRRRPPKPDAPRRRMAGI</sequence>
<dbReference type="eggNOG" id="ENOG502S91Y">
    <property type="taxonomic scope" value="Eukaryota"/>
</dbReference>
<name>A0A0D3I126_EMIH1</name>
<dbReference type="AlphaFoldDB" id="A0A0D3I126"/>
<organism evidence="2 3">
    <name type="scientific">Emiliania huxleyi (strain CCMP1516)</name>
    <dbReference type="NCBI Taxonomy" id="280463"/>
    <lineage>
        <taxon>Eukaryota</taxon>
        <taxon>Haptista</taxon>
        <taxon>Haptophyta</taxon>
        <taxon>Prymnesiophyceae</taxon>
        <taxon>Isochrysidales</taxon>
        <taxon>Noelaerhabdaceae</taxon>
        <taxon>Emiliania</taxon>
    </lineage>
</organism>
<proteinExistence type="predicted"/>
<reference evidence="3" key="1">
    <citation type="journal article" date="2013" name="Nature">
        <title>Pan genome of the phytoplankton Emiliania underpins its global distribution.</title>
        <authorList>
            <person name="Read B.A."/>
            <person name="Kegel J."/>
            <person name="Klute M.J."/>
            <person name="Kuo A."/>
            <person name="Lefebvre S.C."/>
            <person name="Maumus F."/>
            <person name="Mayer C."/>
            <person name="Miller J."/>
            <person name="Monier A."/>
            <person name="Salamov A."/>
            <person name="Young J."/>
            <person name="Aguilar M."/>
            <person name="Claverie J.M."/>
            <person name="Frickenhaus S."/>
            <person name="Gonzalez K."/>
            <person name="Herman E.K."/>
            <person name="Lin Y.C."/>
            <person name="Napier J."/>
            <person name="Ogata H."/>
            <person name="Sarno A.F."/>
            <person name="Shmutz J."/>
            <person name="Schroeder D."/>
            <person name="de Vargas C."/>
            <person name="Verret F."/>
            <person name="von Dassow P."/>
            <person name="Valentin K."/>
            <person name="Van de Peer Y."/>
            <person name="Wheeler G."/>
            <person name="Dacks J.B."/>
            <person name="Delwiche C.F."/>
            <person name="Dyhrman S.T."/>
            <person name="Glockner G."/>
            <person name="John U."/>
            <person name="Richards T."/>
            <person name="Worden A.Z."/>
            <person name="Zhang X."/>
            <person name="Grigoriev I.V."/>
            <person name="Allen A.E."/>
            <person name="Bidle K."/>
            <person name="Borodovsky M."/>
            <person name="Bowler C."/>
            <person name="Brownlee C."/>
            <person name="Cock J.M."/>
            <person name="Elias M."/>
            <person name="Gladyshev V.N."/>
            <person name="Groth M."/>
            <person name="Guda C."/>
            <person name="Hadaegh A."/>
            <person name="Iglesias-Rodriguez M.D."/>
            <person name="Jenkins J."/>
            <person name="Jones B.M."/>
            <person name="Lawson T."/>
            <person name="Leese F."/>
            <person name="Lindquist E."/>
            <person name="Lobanov A."/>
            <person name="Lomsadze A."/>
            <person name="Malik S.B."/>
            <person name="Marsh M.E."/>
            <person name="Mackinder L."/>
            <person name="Mock T."/>
            <person name="Mueller-Roeber B."/>
            <person name="Pagarete A."/>
            <person name="Parker M."/>
            <person name="Probert I."/>
            <person name="Quesneville H."/>
            <person name="Raines C."/>
            <person name="Rensing S.A."/>
            <person name="Riano-Pachon D.M."/>
            <person name="Richier S."/>
            <person name="Rokitta S."/>
            <person name="Shiraiwa Y."/>
            <person name="Soanes D.M."/>
            <person name="van der Giezen M."/>
            <person name="Wahlund T.M."/>
            <person name="Williams B."/>
            <person name="Wilson W."/>
            <person name="Wolfe G."/>
            <person name="Wurch L.L."/>
        </authorList>
    </citation>
    <scope>NUCLEOTIDE SEQUENCE</scope>
</reference>
<accession>A0A0D3I126</accession>
<dbReference type="Pfam" id="PF22086">
    <property type="entry name" value="DUF6940"/>
    <property type="match status" value="1"/>
</dbReference>